<sequence>MYFAIAAVALVALSQLAQATPLSPVAVSVKPAGEAVNFAAKFPVHDLGSIAAQPNVTLASSSGVHTDVADATFPATLLLCPSVSCLSCFSFDLSTIPQNECLIDTSSTFSSVAISQPSNEGLPFEVLVGPTGCLSFAQIPAVNECFNVNNGPFTDFAILT</sequence>
<dbReference type="AlphaFoldDB" id="A0A5C2SLS7"/>
<name>A0A5C2SLS7_9APHY</name>
<evidence type="ECO:0000256" key="1">
    <source>
        <dbReference type="SAM" id="SignalP"/>
    </source>
</evidence>
<proteinExistence type="predicted"/>
<keyword evidence="3" id="KW-1185">Reference proteome</keyword>
<keyword evidence="1" id="KW-0732">Signal</keyword>
<accession>A0A5C2SLS7</accession>
<dbReference type="OrthoDB" id="2740299at2759"/>
<dbReference type="Proteomes" id="UP000313359">
    <property type="component" value="Unassembled WGS sequence"/>
</dbReference>
<evidence type="ECO:0000313" key="3">
    <source>
        <dbReference type="Proteomes" id="UP000313359"/>
    </source>
</evidence>
<evidence type="ECO:0000313" key="2">
    <source>
        <dbReference type="EMBL" id="RPD64089.1"/>
    </source>
</evidence>
<reference evidence="2" key="1">
    <citation type="journal article" date="2018" name="Genome Biol. Evol.">
        <title>Genomics and development of Lentinus tigrinus, a white-rot wood-decaying mushroom with dimorphic fruiting bodies.</title>
        <authorList>
            <person name="Wu B."/>
            <person name="Xu Z."/>
            <person name="Knudson A."/>
            <person name="Carlson A."/>
            <person name="Chen N."/>
            <person name="Kovaka S."/>
            <person name="LaButti K."/>
            <person name="Lipzen A."/>
            <person name="Pennachio C."/>
            <person name="Riley R."/>
            <person name="Schakwitz W."/>
            <person name="Umezawa K."/>
            <person name="Ohm R.A."/>
            <person name="Grigoriev I.V."/>
            <person name="Nagy L.G."/>
            <person name="Gibbons J."/>
            <person name="Hibbett D."/>
        </authorList>
    </citation>
    <scope>NUCLEOTIDE SEQUENCE [LARGE SCALE GENOMIC DNA]</scope>
    <source>
        <strain evidence="2">ALCF2SS1-6</strain>
    </source>
</reference>
<feature type="chain" id="PRO_5022779522" evidence="1">
    <location>
        <begin position="20"/>
        <end position="160"/>
    </location>
</feature>
<protein>
    <submittedName>
        <fullName evidence="2">Uncharacterized protein</fullName>
    </submittedName>
</protein>
<gene>
    <name evidence="2" type="ORF">L227DRAFT_317508</name>
</gene>
<dbReference type="EMBL" id="ML122254">
    <property type="protein sequence ID" value="RPD64089.1"/>
    <property type="molecule type" value="Genomic_DNA"/>
</dbReference>
<feature type="signal peptide" evidence="1">
    <location>
        <begin position="1"/>
        <end position="19"/>
    </location>
</feature>
<organism evidence="2 3">
    <name type="scientific">Lentinus tigrinus ALCF2SS1-6</name>
    <dbReference type="NCBI Taxonomy" id="1328759"/>
    <lineage>
        <taxon>Eukaryota</taxon>
        <taxon>Fungi</taxon>
        <taxon>Dikarya</taxon>
        <taxon>Basidiomycota</taxon>
        <taxon>Agaricomycotina</taxon>
        <taxon>Agaricomycetes</taxon>
        <taxon>Polyporales</taxon>
        <taxon>Polyporaceae</taxon>
        <taxon>Lentinus</taxon>
    </lineage>
</organism>